<feature type="transmembrane region" description="Helical" evidence="12">
    <location>
        <begin position="441"/>
        <end position="464"/>
    </location>
</feature>
<dbReference type="InterPro" id="IPR036259">
    <property type="entry name" value="MFS_trans_sf"/>
</dbReference>
<sequence>MGVNSHQSSAAPFAADESTTSSVQLPATEPETLLPQDDAPLNRAALPNREIALWRRILGQKATGDTLQHEPLPITNLNENIVGWDGEQDPAMPFNFSATQKWTWVWLLSAVTFVTPFSSSILSPAIHQLLLEFGVGSATVGSMTVSIFLLGYAIGPIFIAPLSEIYGRHPVLIIFNSFFCVWQIGCALAPNIETLIIARFFSGLGGAACLTLGGSIIGDLFRPEQRGFAIGIWNIGPLLGPSIGPLLGGFVTKTIGWRWDFWIVLILAVPVTVLTALLTKETSHKVLMHRKTMRLRKELNVPILKSCYDHSDEKSALEAICTGLVRPIKMLVFSPLVFFLSLYIAFVFGVVYLLYTTIPSVFMEQYAFDTDHIGLIYLALGLGNILGWLVNTLFSDRVVVKLSLANKGVFEPEMRLLTSVYFGIFLPVTLFWYGWSAYYNVHVASTIISLIPYGFGIMGLFLPLTTYIVDCYPLYAASAIAANVILRSVARPRNAFVAARLRRARDLLLLFTTKRMLNRLALTMAATATASAAMAQSAVDPDLEDSNVSSPLTEVDEKDDNDDDIDRMQIDGDNSSLSGDENAAEDDHSDSASVLSDSGSDANSEGNDTEAETERLFDTPRNQRQRDVVVDQYNNGQVFEHTPSKLRRAAKPEDKDDDHDDENADRESVSGDEGSGASSAEDADKTPTQSVSKTKAPNVDASSSDSQDRKRKRSPVADQFEAEQPQKKRSGSVDATSIQDLALNTVEKPATNADSANLSDADDDEHNRDTGTEGDAQEHSSRSSLSSRKSTRNGRGSKDDVKNEVDDTGADAATETAGEEGTDHHEDEPEAEVEAEDEDEADIAAKNQEEMERKQAAFKAWSRIEEMFGIFRDRLYSEKLQRVEEEEQSLLADVPTHREYLNMKQCLDDRLNQRLQQVNTEFDFQLKANERWAVAQRAQIWSQFFQAVREKREQTLESLNKQWYDVQTARRNAHSLQDYGILFPKDPTQRLRNAIAYNSEVSTLAGMAKYEGFPAGPEMKGASALELKSDLSAMERTRRGRQKSSAFQQRDDYQSPNINQIGPAGEQFLKDTPWANPNHSSHKMARQGTAHEENRVVPQGPIFQNEHPASSFKSPALSTRLSESPEMSRSILKPSTHQMKRVASVPSANRTSKATAA</sequence>
<keyword evidence="3" id="KW-0678">Repressor</keyword>
<dbReference type="GO" id="GO:0010468">
    <property type="term" value="P:regulation of gene expression"/>
    <property type="evidence" value="ECO:0007669"/>
    <property type="project" value="UniProtKB-ARBA"/>
</dbReference>
<evidence type="ECO:0000256" key="9">
    <source>
        <dbReference type="ARBA" id="ARBA00023180"/>
    </source>
</evidence>
<feature type="transmembrane region" description="Helical" evidence="12">
    <location>
        <begin position="171"/>
        <end position="190"/>
    </location>
</feature>
<keyword evidence="6" id="KW-0805">Transcription regulation</keyword>
<dbReference type="Gene3D" id="1.20.1250.20">
    <property type="entry name" value="MFS general substrate transporter like domains"/>
    <property type="match status" value="1"/>
</dbReference>
<feature type="compositionally biased region" description="Polar residues" evidence="11">
    <location>
        <begin position="686"/>
        <end position="695"/>
    </location>
</feature>
<reference evidence="14 15" key="1">
    <citation type="journal article" date="2012" name="Sci. Rep.">
        <title>Genomic perspectives on the evolution of fungal entomopathogenicity in Beauveria bassiana.</title>
        <authorList>
            <person name="Xiao G."/>
            <person name="Ying S.H."/>
            <person name="Zheng P."/>
            <person name="Wang Z.L."/>
            <person name="Zhang S."/>
            <person name="Xie X.Q."/>
            <person name="Shang Y."/>
            <person name="St Leger R.J."/>
            <person name="Zhao G.P."/>
            <person name="Wang C."/>
            <person name="Feng M.G."/>
        </authorList>
    </citation>
    <scope>NUCLEOTIDE SEQUENCE [LARGE SCALE GENOMIC DNA]</scope>
    <source>
        <strain evidence="14 15">ARSEF 2860</strain>
    </source>
</reference>
<evidence type="ECO:0000256" key="6">
    <source>
        <dbReference type="ARBA" id="ARBA00023015"/>
    </source>
</evidence>
<feature type="compositionally biased region" description="Acidic residues" evidence="11">
    <location>
        <begin position="828"/>
        <end position="839"/>
    </location>
</feature>
<dbReference type="HOGENOM" id="CLU_006092_0_0_1"/>
<proteinExistence type="predicted"/>
<evidence type="ECO:0000256" key="8">
    <source>
        <dbReference type="ARBA" id="ARBA00023163"/>
    </source>
</evidence>
<evidence type="ECO:0000256" key="3">
    <source>
        <dbReference type="ARBA" id="ARBA00022491"/>
    </source>
</evidence>
<feature type="domain" description="Major facilitator superfamily (MFS) profile" evidence="13">
    <location>
        <begin position="104"/>
        <end position="530"/>
    </location>
</feature>
<feature type="transmembrane region" description="Helical" evidence="12">
    <location>
        <begin position="375"/>
        <end position="395"/>
    </location>
</feature>
<feature type="compositionally biased region" description="Polar residues" evidence="11">
    <location>
        <begin position="1107"/>
        <end position="1137"/>
    </location>
</feature>
<feature type="compositionally biased region" description="Acidic residues" evidence="11">
    <location>
        <begin position="655"/>
        <end position="664"/>
    </location>
</feature>
<dbReference type="InterPro" id="IPR020846">
    <property type="entry name" value="MFS_dom"/>
</dbReference>
<evidence type="ECO:0000256" key="4">
    <source>
        <dbReference type="ARBA" id="ARBA00022692"/>
    </source>
</evidence>
<dbReference type="GO" id="GO:0016020">
    <property type="term" value="C:membrane"/>
    <property type="evidence" value="ECO:0007669"/>
    <property type="project" value="UniProtKB-SubCell"/>
</dbReference>
<feature type="transmembrane region" description="Helical" evidence="12">
    <location>
        <begin position="259"/>
        <end position="278"/>
    </location>
</feature>
<feature type="transmembrane region" description="Helical" evidence="12">
    <location>
        <begin position="104"/>
        <end position="126"/>
    </location>
</feature>
<feature type="compositionally biased region" description="Polar residues" evidence="11">
    <location>
        <begin position="1043"/>
        <end position="1060"/>
    </location>
</feature>
<comment type="subcellular location">
    <subcellularLocation>
        <location evidence="2">Membrane</location>
        <topology evidence="2">Multi-pass membrane protein</topology>
    </subcellularLocation>
    <subcellularLocation>
        <location evidence="1">Nucleus</location>
    </subcellularLocation>
</comment>
<dbReference type="EMBL" id="JH725151">
    <property type="protein sequence ID" value="EJP70061.1"/>
    <property type="molecule type" value="Genomic_DNA"/>
</dbReference>
<feature type="region of interest" description="Disordered" evidence="11">
    <location>
        <begin position="1034"/>
        <end position="1157"/>
    </location>
</feature>
<feature type="transmembrane region" description="Helical" evidence="12">
    <location>
        <begin position="471"/>
        <end position="490"/>
    </location>
</feature>
<gene>
    <name evidence="14" type="ORF">BBA_00930</name>
</gene>
<name>J5K7G1_BEAB2</name>
<evidence type="ECO:0000256" key="7">
    <source>
        <dbReference type="ARBA" id="ARBA00023136"/>
    </source>
</evidence>
<evidence type="ECO:0000256" key="5">
    <source>
        <dbReference type="ARBA" id="ARBA00022989"/>
    </source>
</evidence>
<feature type="compositionally biased region" description="Basic and acidic residues" evidence="11">
    <location>
        <begin position="796"/>
        <end position="805"/>
    </location>
</feature>
<dbReference type="AlphaFoldDB" id="J5K7G1"/>
<feature type="transmembrane region" description="Helical" evidence="12">
    <location>
        <begin position="138"/>
        <end position="159"/>
    </location>
</feature>
<keyword evidence="5 12" id="KW-1133">Transmembrane helix</keyword>
<organism evidence="14 15">
    <name type="scientific">Beauveria bassiana (strain ARSEF 2860)</name>
    <name type="common">White muscardine disease fungus</name>
    <name type="synonym">Tritirachium shiotae</name>
    <dbReference type="NCBI Taxonomy" id="655819"/>
    <lineage>
        <taxon>Eukaryota</taxon>
        <taxon>Fungi</taxon>
        <taxon>Dikarya</taxon>
        <taxon>Ascomycota</taxon>
        <taxon>Pezizomycotina</taxon>
        <taxon>Sordariomycetes</taxon>
        <taxon>Hypocreomycetidae</taxon>
        <taxon>Hypocreales</taxon>
        <taxon>Cordycipitaceae</taxon>
        <taxon>Beauveria</taxon>
    </lineage>
</organism>
<feature type="compositionally biased region" description="Polar residues" evidence="11">
    <location>
        <begin position="1"/>
        <end position="10"/>
    </location>
</feature>
<evidence type="ECO:0000256" key="12">
    <source>
        <dbReference type="SAM" id="Phobius"/>
    </source>
</evidence>
<dbReference type="PROSITE" id="PS50850">
    <property type="entry name" value="MFS"/>
    <property type="match status" value="1"/>
</dbReference>
<keyword evidence="10" id="KW-0539">Nucleus</keyword>
<dbReference type="OrthoDB" id="20886at2759"/>
<dbReference type="STRING" id="655819.J5K7G1"/>
<feature type="compositionally biased region" description="Low complexity" evidence="11">
    <location>
        <begin position="671"/>
        <end position="680"/>
    </location>
</feature>
<feature type="compositionally biased region" description="Low complexity" evidence="11">
    <location>
        <begin position="591"/>
        <end position="601"/>
    </location>
</feature>
<evidence type="ECO:0000313" key="14">
    <source>
        <dbReference type="EMBL" id="EJP70061.1"/>
    </source>
</evidence>
<dbReference type="GO" id="GO:0005654">
    <property type="term" value="C:nucleoplasm"/>
    <property type="evidence" value="ECO:0007669"/>
    <property type="project" value="UniProtKB-ARBA"/>
</dbReference>
<feature type="region of interest" description="Disordered" evidence="11">
    <location>
        <begin position="1"/>
        <end position="41"/>
    </location>
</feature>
<dbReference type="PANTHER" id="PTHR23502">
    <property type="entry name" value="MAJOR FACILITATOR SUPERFAMILY"/>
    <property type="match status" value="1"/>
</dbReference>
<feature type="compositionally biased region" description="Polar residues" evidence="11">
    <location>
        <begin position="1146"/>
        <end position="1157"/>
    </location>
</feature>
<feature type="transmembrane region" description="Helical" evidence="12">
    <location>
        <begin position="416"/>
        <end position="435"/>
    </location>
</feature>
<dbReference type="FunFam" id="1.20.1250.20:FF:000011">
    <property type="entry name" value="MFS multidrug transporter, putative"/>
    <property type="match status" value="1"/>
</dbReference>
<evidence type="ECO:0000256" key="11">
    <source>
        <dbReference type="SAM" id="MobiDB-lite"/>
    </source>
</evidence>
<keyword evidence="8" id="KW-0804">Transcription</keyword>
<feature type="compositionally biased region" description="Low complexity" evidence="11">
    <location>
        <begin position="750"/>
        <end position="759"/>
    </location>
</feature>
<dbReference type="PANTHER" id="PTHR23502:SF33">
    <property type="entry name" value="MAJOR FACILITATOR SUPERFAMILY (MFS) PROFILE DOMAIN-CONTAINING PROTEIN-RELATED"/>
    <property type="match status" value="1"/>
</dbReference>
<evidence type="ECO:0000313" key="15">
    <source>
        <dbReference type="Proteomes" id="UP000002762"/>
    </source>
</evidence>
<dbReference type="GeneID" id="19883942"/>
<feature type="region of interest" description="Disordered" evidence="11">
    <location>
        <begin position="537"/>
        <end position="839"/>
    </location>
</feature>
<accession>J5K7G1</accession>
<dbReference type="Pfam" id="PF07690">
    <property type="entry name" value="MFS_1"/>
    <property type="match status" value="1"/>
</dbReference>
<feature type="transmembrane region" description="Helical" evidence="12">
    <location>
        <begin position="228"/>
        <end position="247"/>
    </location>
</feature>
<dbReference type="Proteomes" id="UP000002762">
    <property type="component" value="Unassembled WGS sequence"/>
</dbReference>
<dbReference type="SMART" id="SM01401">
    <property type="entry name" value="Sds3"/>
    <property type="match status" value="1"/>
</dbReference>
<feature type="compositionally biased region" description="Basic and acidic residues" evidence="11">
    <location>
        <begin position="765"/>
        <end position="781"/>
    </location>
</feature>
<evidence type="ECO:0000256" key="1">
    <source>
        <dbReference type="ARBA" id="ARBA00004123"/>
    </source>
</evidence>
<keyword evidence="7 12" id="KW-0472">Membrane</keyword>
<evidence type="ECO:0000259" key="13">
    <source>
        <dbReference type="PROSITE" id="PS50850"/>
    </source>
</evidence>
<keyword evidence="9" id="KW-0325">Glycoprotein</keyword>
<dbReference type="SUPFAM" id="SSF103473">
    <property type="entry name" value="MFS general substrate transporter"/>
    <property type="match status" value="1"/>
</dbReference>
<dbReference type="InParanoid" id="J5K7G1"/>
<dbReference type="InterPro" id="IPR011701">
    <property type="entry name" value="MFS"/>
</dbReference>
<dbReference type="CDD" id="cd17323">
    <property type="entry name" value="MFS_Tpo1_MDR_like"/>
    <property type="match status" value="1"/>
</dbReference>
<dbReference type="GO" id="GO:0022857">
    <property type="term" value="F:transmembrane transporter activity"/>
    <property type="evidence" value="ECO:0007669"/>
    <property type="project" value="InterPro"/>
</dbReference>
<dbReference type="InterPro" id="IPR013907">
    <property type="entry name" value="Sds3"/>
</dbReference>
<feature type="compositionally biased region" description="Acidic residues" evidence="11">
    <location>
        <begin position="554"/>
        <end position="565"/>
    </location>
</feature>
<keyword evidence="15" id="KW-1185">Reference proteome</keyword>
<dbReference type="Pfam" id="PF08598">
    <property type="entry name" value="Sds3"/>
    <property type="match status" value="1"/>
</dbReference>
<feature type="transmembrane region" description="Helical" evidence="12">
    <location>
        <begin position="336"/>
        <end position="355"/>
    </location>
</feature>
<keyword evidence="4 12" id="KW-0812">Transmembrane</keyword>
<dbReference type="RefSeq" id="XP_008594249.1">
    <property type="nucleotide sequence ID" value="XM_008596027.1"/>
</dbReference>
<protein>
    <submittedName>
        <fullName evidence="14">MFS multidrug transporter</fullName>
    </submittedName>
</protein>
<evidence type="ECO:0000256" key="10">
    <source>
        <dbReference type="ARBA" id="ARBA00023242"/>
    </source>
</evidence>
<evidence type="ECO:0000256" key="2">
    <source>
        <dbReference type="ARBA" id="ARBA00004141"/>
    </source>
</evidence>
<feature type="transmembrane region" description="Helical" evidence="12">
    <location>
        <begin position="196"/>
        <end position="221"/>
    </location>
</feature>